<dbReference type="AlphaFoldDB" id="A0A178XIG8"/>
<evidence type="ECO:0000313" key="2">
    <source>
        <dbReference type="Proteomes" id="UP000078507"/>
    </source>
</evidence>
<name>A0A178XIG8_SINSA</name>
<gene>
    <name evidence="1" type="ORF">ATB98_01925</name>
</gene>
<evidence type="ECO:0000313" key="1">
    <source>
        <dbReference type="EMBL" id="OAP35028.1"/>
    </source>
</evidence>
<dbReference type="EMBL" id="LNQB01000101">
    <property type="protein sequence ID" value="OAP35028.1"/>
    <property type="molecule type" value="Genomic_DNA"/>
</dbReference>
<reference evidence="1 2" key="1">
    <citation type="submission" date="2015-11" db="EMBL/GenBank/DDBJ databases">
        <title>Ensifer anhuiense sp. nov., an effective nitrogen fixation bacterium with Glycine soja.</title>
        <authorList>
            <person name="Yan H."/>
            <person name="Chen W."/>
        </authorList>
    </citation>
    <scope>NUCLEOTIDE SEQUENCE [LARGE SCALE GENOMIC DNA]</scope>
    <source>
        <strain evidence="1 2">LMG 7837</strain>
    </source>
</reference>
<proteinExistence type="predicted"/>
<comment type="caution">
    <text evidence="1">The sequence shown here is derived from an EMBL/GenBank/DDBJ whole genome shotgun (WGS) entry which is preliminary data.</text>
</comment>
<protein>
    <submittedName>
        <fullName evidence="1">Uncharacterized protein</fullName>
    </submittedName>
</protein>
<organism evidence="1 2">
    <name type="scientific">Sinorhizobium saheli</name>
    <dbReference type="NCBI Taxonomy" id="36856"/>
    <lineage>
        <taxon>Bacteria</taxon>
        <taxon>Pseudomonadati</taxon>
        <taxon>Pseudomonadota</taxon>
        <taxon>Alphaproteobacteria</taxon>
        <taxon>Hyphomicrobiales</taxon>
        <taxon>Rhizobiaceae</taxon>
        <taxon>Sinorhizobium/Ensifer group</taxon>
        <taxon>Sinorhizobium</taxon>
    </lineage>
</organism>
<dbReference type="STRING" id="36856.ATB98_01925"/>
<dbReference type="Proteomes" id="UP000078507">
    <property type="component" value="Unassembled WGS sequence"/>
</dbReference>
<sequence length="83" mass="8723">MLAATAESGASMIRTAAAFATRTTLQSGDLHPPHVRSGFQIVPAELARKVRLQLVVKRARIVIAGNQHRAPGASAPSMPKILG</sequence>
<keyword evidence="2" id="KW-1185">Reference proteome</keyword>
<accession>A0A178XIG8</accession>